<evidence type="ECO:0000259" key="1">
    <source>
        <dbReference type="Pfam" id="PF12345"/>
    </source>
</evidence>
<dbReference type="InterPro" id="IPR024521">
    <property type="entry name" value="ArsS-like_C"/>
</dbReference>
<gene>
    <name evidence="2" type="ORF">KME60_07810</name>
</gene>
<evidence type="ECO:0000313" key="2">
    <source>
        <dbReference type="EMBL" id="MBW4667330.1"/>
    </source>
</evidence>
<accession>A0A951QMP0</accession>
<evidence type="ECO:0000313" key="3">
    <source>
        <dbReference type="Proteomes" id="UP000729701"/>
    </source>
</evidence>
<organism evidence="2 3">
    <name type="scientific">Cyanomargarita calcarea GSE-NOS-MK-12-04C</name>
    <dbReference type="NCBI Taxonomy" id="2839659"/>
    <lineage>
        <taxon>Bacteria</taxon>
        <taxon>Bacillati</taxon>
        <taxon>Cyanobacteriota</taxon>
        <taxon>Cyanophyceae</taxon>
        <taxon>Nostocales</taxon>
        <taxon>Cyanomargaritaceae</taxon>
        <taxon>Cyanomargarita</taxon>
    </lineage>
</organism>
<dbReference type="AlphaFoldDB" id="A0A951QMP0"/>
<dbReference type="Pfam" id="PF12345">
    <property type="entry name" value="DUF3641"/>
    <property type="match status" value="1"/>
</dbReference>
<protein>
    <submittedName>
        <fullName evidence="2">DUF3641 domain-containing protein</fullName>
    </submittedName>
</protein>
<feature type="domain" description="Arsenosugar biosynthesis radical SAM protein ArsS-like C-terminal" evidence="1">
    <location>
        <begin position="6"/>
        <end position="50"/>
    </location>
</feature>
<sequence length="55" mass="5747">MENMPLKTHDGETLTVANLLASGTLNLIEEIRTAHYCYGCTAGCGSSCGGILVES</sequence>
<dbReference type="EMBL" id="JAHHGZ010000006">
    <property type="protein sequence ID" value="MBW4667330.1"/>
    <property type="molecule type" value="Genomic_DNA"/>
</dbReference>
<comment type="caution">
    <text evidence="2">The sequence shown here is derived from an EMBL/GenBank/DDBJ whole genome shotgun (WGS) entry which is preliminary data.</text>
</comment>
<proteinExistence type="predicted"/>
<name>A0A951QMP0_9CYAN</name>
<reference evidence="2" key="1">
    <citation type="submission" date="2021-05" db="EMBL/GenBank/DDBJ databases">
        <authorList>
            <person name="Pietrasiak N."/>
            <person name="Ward R."/>
            <person name="Stajich J.E."/>
            <person name="Kurbessoian T."/>
        </authorList>
    </citation>
    <scope>NUCLEOTIDE SEQUENCE</scope>
    <source>
        <strain evidence="2">GSE-NOS-MK-12-04C</strain>
    </source>
</reference>
<dbReference type="Proteomes" id="UP000729701">
    <property type="component" value="Unassembled WGS sequence"/>
</dbReference>
<reference evidence="2" key="2">
    <citation type="journal article" date="2022" name="Microbiol. Resour. Announc.">
        <title>Metagenome Sequencing to Explore Phylogenomics of Terrestrial Cyanobacteria.</title>
        <authorList>
            <person name="Ward R.D."/>
            <person name="Stajich J.E."/>
            <person name="Johansen J.R."/>
            <person name="Huntemann M."/>
            <person name="Clum A."/>
            <person name="Foster B."/>
            <person name="Foster B."/>
            <person name="Roux S."/>
            <person name="Palaniappan K."/>
            <person name="Varghese N."/>
            <person name="Mukherjee S."/>
            <person name="Reddy T.B.K."/>
            <person name="Daum C."/>
            <person name="Copeland A."/>
            <person name="Chen I.A."/>
            <person name="Ivanova N.N."/>
            <person name="Kyrpides N.C."/>
            <person name="Shapiro N."/>
            <person name="Eloe-Fadrosh E.A."/>
            <person name="Pietrasiak N."/>
        </authorList>
    </citation>
    <scope>NUCLEOTIDE SEQUENCE</scope>
    <source>
        <strain evidence="2">GSE-NOS-MK-12-04C</strain>
    </source>
</reference>